<proteinExistence type="inferred from homology"/>
<evidence type="ECO:0000256" key="4">
    <source>
        <dbReference type="ARBA" id="ARBA00035682"/>
    </source>
</evidence>
<evidence type="ECO:0000256" key="3">
    <source>
        <dbReference type="ARBA" id="ARBA00035647"/>
    </source>
</evidence>
<name>A0A9N9HLR1_9GLOM</name>
<feature type="region of interest" description="Disordered" evidence="5">
    <location>
        <begin position="53"/>
        <end position="76"/>
    </location>
</feature>
<gene>
    <name evidence="7" type="ORF">AMORRO_LOCUS11885</name>
</gene>
<dbReference type="EMBL" id="CAJVPV010016201">
    <property type="protein sequence ID" value="CAG8696702.1"/>
    <property type="molecule type" value="Genomic_DNA"/>
</dbReference>
<sequence>NRGHSTFSVNMALVTSLRQQILIRSNLSRSIQNFDQAFKFRCSRILPAITIRPYSSSSSSSSNSTKRTTAPATPQKKELPLLSFGNELMQQSVESTQQQDWEEEGDFEEESLASSNTSSLTNPLSPYLTSSPLHPAQSTISITSSESEVIANKFLDDIESKVREEETDTSTEDVRKGSAITNSQDQLTTNPEESERKNRKITDIIRKRKLYLTNIIQKRRLKMNKHKNKKLRKRQRALRKRLGK</sequence>
<feature type="region of interest" description="Disordered" evidence="5">
    <location>
        <begin position="222"/>
        <end position="244"/>
    </location>
</feature>
<feature type="compositionally biased region" description="Low complexity" evidence="5">
    <location>
        <begin position="114"/>
        <end position="126"/>
    </location>
</feature>
<dbReference type="Proteomes" id="UP000789342">
    <property type="component" value="Unassembled WGS sequence"/>
</dbReference>
<feature type="non-terminal residue" evidence="7">
    <location>
        <position position="244"/>
    </location>
</feature>
<feature type="domain" description="Ribosomal protein mS38 C-terminal" evidence="6">
    <location>
        <begin position="211"/>
        <end position="244"/>
    </location>
</feature>
<dbReference type="SMART" id="SM01155">
    <property type="entry name" value="DUF1713"/>
    <property type="match status" value="1"/>
</dbReference>
<accession>A0A9N9HLR1</accession>
<feature type="compositionally biased region" description="Low complexity" evidence="5">
    <location>
        <begin position="55"/>
        <end position="64"/>
    </location>
</feature>
<comment type="subcellular location">
    <subcellularLocation>
        <location evidence="1">Mitochondrion</location>
    </subcellularLocation>
</comment>
<reference evidence="7" key="1">
    <citation type="submission" date="2021-06" db="EMBL/GenBank/DDBJ databases">
        <authorList>
            <person name="Kallberg Y."/>
            <person name="Tangrot J."/>
            <person name="Rosling A."/>
        </authorList>
    </citation>
    <scope>NUCLEOTIDE SEQUENCE</scope>
    <source>
        <strain evidence="7">CL551</strain>
    </source>
</reference>
<evidence type="ECO:0000256" key="1">
    <source>
        <dbReference type="ARBA" id="ARBA00004173"/>
    </source>
</evidence>
<comment type="caution">
    <text evidence="7">The sequence shown here is derived from an EMBL/GenBank/DDBJ whole genome shotgun (WGS) entry which is preliminary data.</text>
</comment>
<dbReference type="Pfam" id="PF08213">
    <property type="entry name" value="COX24_C"/>
    <property type="match status" value="1"/>
</dbReference>
<keyword evidence="8" id="KW-1185">Reference proteome</keyword>
<dbReference type="GO" id="GO:0005739">
    <property type="term" value="C:mitochondrion"/>
    <property type="evidence" value="ECO:0007669"/>
    <property type="project" value="UniProtKB-SubCell"/>
</dbReference>
<evidence type="ECO:0000259" key="6">
    <source>
        <dbReference type="SMART" id="SM01155"/>
    </source>
</evidence>
<dbReference type="AlphaFoldDB" id="A0A9N9HLR1"/>
<evidence type="ECO:0000256" key="2">
    <source>
        <dbReference type="ARBA" id="ARBA00023128"/>
    </source>
</evidence>
<dbReference type="PANTHER" id="PTHR32035:SF3">
    <property type="entry name" value="SMALL RIBOSOMAL SUBUNIT PROTEIN MS38"/>
    <property type="match status" value="1"/>
</dbReference>
<keyword evidence="2" id="KW-0496">Mitochondrion</keyword>
<dbReference type="InterPro" id="IPR013177">
    <property type="entry name" value="Ribosomal_mS38_C"/>
</dbReference>
<feature type="region of interest" description="Disordered" evidence="5">
    <location>
        <begin position="92"/>
        <end position="135"/>
    </location>
</feature>
<feature type="compositionally biased region" description="Polar residues" evidence="5">
    <location>
        <begin position="179"/>
        <end position="191"/>
    </location>
</feature>
<evidence type="ECO:0000313" key="8">
    <source>
        <dbReference type="Proteomes" id="UP000789342"/>
    </source>
</evidence>
<dbReference type="PANTHER" id="PTHR32035">
    <property type="entry name" value="AURORA KINASE A-INTERACTING PROTEIN"/>
    <property type="match status" value="1"/>
</dbReference>
<organism evidence="7 8">
    <name type="scientific">Acaulospora morrowiae</name>
    <dbReference type="NCBI Taxonomy" id="94023"/>
    <lineage>
        <taxon>Eukaryota</taxon>
        <taxon>Fungi</taxon>
        <taxon>Fungi incertae sedis</taxon>
        <taxon>Mucoromycota</taxon>
        <taxon>Glomeromycotina</taxon>
        <taxon>Glomeromycetes</taxon>
        <taxon>Diversisporales</taxon>
        <taxon>Acaulosporaceae</taxon>
        <taxon>Acaulospora</taxon>
    </lineage>
</organism>
<protein>
    <recommendedName>
        <fullName evidence="4">Small ribosomal subunit protein mS38</fullName>
    </recommendedName>
</protein>
<feature type="compositionally biased region" description="Acidic residues" evidence="5">
    <location>
        <begin position="100"/>
        <end position="111"/>
    </location>
</feature>
<feature type="region of interest" description="Disordered" evidence="5">
    <location>
        <begin position="161"/>
        <end position="200"/>
    </location>
</feature>
<evidence type="ECO:0000256" key="5">
    <source>
        <dbReference type="SAM" id="MobiDB-lite"/>
    </source>
</evidence>
<comment type="similarity">
    <text evidence="3">Belongs to the mitochondrion-specific ribosomal protein mS38 family.</text>
</comment>
<evidence type="ECO:0000313" key="7">
    <source>
        <dbReference type="EMBL" id="CAG8696702.1"/>
    </source>
</evidence>